<protein>
    <submittedName>
        <fullName evidence="1">Uncharacterized protein</fullName>
    </submittedName>
</protein>
<gene>
    <name evidence="1" type="ORF">AN484_19810</name>
</gene>
<dbReference type="AlphaFoldDB" id="A0A1B7WY04"/>
<sequence>MTNQYKLQNNPMTNQPCSVGIIGKAIAIPFAVGNTDYDEFKKEVLAGAELQNAEGNVMTHEQADAYIATLP</sequence>
<proteinExistence type="predicted"/>
<name>A0A1B7WY04_APHFL</name>
<organism evidence="1 2">
    <name type="scientific">Aphanizomenon flos-aquae WA102</name>
    <dbReference type="NCBI Taxonomy" id="1710896"/>
    <lineage>
        <taxon>Bacteria</taxon>
        <taxon>Bacillati</taxon>
        <taxon>Cyanobacteriota</taxon>
        <taxon>Cyanophyceae</taxon>
        <taxon>Nostocales</taxon>
        <taxon>Aphanizomenonaceae</taxon>
        <taxon>Aphanizomenon</taxon>
    </lineage>
</organism>
<comment type="caution">
    <text evidence="1">The sequence shown here is derived from an EMBL/GenBank/DDBJ whole genome shotgun (WGS) entry which is preliminary data.</text>
</comment>
<dbReference type="Proteomes" id="UP000092093">
    <property type="component" value="Unassembled WGS sequence"/>
</dbReference>
<dbReference type="EMBL" id="LJOW01000130">
    <property type="protein sequence ID" value="OBQ41991.1"/>
    <property type="molecule type" value="Genomic_DNA"/>
</dbReference>
<reference evidence="1 2" key="1">
    <citation type="submission" date="2015-09" db="EMBL/GenBank/DDBJ databases">
        <title>Aphanizomenon flos-aquae WA102.</title>
        <authorList>
            <person name="Driscoll C."/>
        </authorList>
    </citation>
    <scope>NUCLEOTIDE SEQUENCE [LARGE SCALE GENOMIC DNA]</scope>
    <source>
        <strain evidence="1">WA102</strain>
    </source>
</reference>
<evidence type="ECO:0000313" key="1">
    <source>
        <dbReference type="EMBL" id="OBQ41991.1"/>
    </source>
</evidence>
<accession>A0A1B7WY04</accession>
<evidence type="ECO:0000313" key="2">
    <source>
        <dbReference type="Proteomes" id="UP000092093"/>
    </source>
</evidence>